<gene>
    <name evidence="1" type="ORF">SO802_022557</name>
</gene>
<keyword evidence="2" id="KW-1185">Reference proteome</keyword>
<dbReference type="AlphaFoldDB" id="A0AAW2C7A9"/>
<protein>
    <submittedName>
        <fullName evidence="1">Uncharacterized protein</fullName>
    </submittedName>
</protein>
<accession>A0AAW2C7A9</accession>
<reference evidence="1 2" key="1">
    <citation type="submission" date="2024-01" db="EMBL/GenBank/DDBJ databases">
        <title>A telomere-to-telomere, gap-free genome of sweet tea (Lithocarpus litseifolius).</title>
        <authorList>
            <person name="Zhou J."/>
        </authorList>
    </citation>
    <scope>NUCLEOTIDE SEQUENCE [LARGE SCALE GENOMIC DNA]</scope>
    <source>
        <strain evidence="1">Zhou-2022a</strain>
        <tissue evidence="1">Leaf</tissue>
    </source>
</reference>
<sequence>FWEGFRQYVSKFGELENVIMVMKDPVAKQHIGIGVEIYKNAGSAARRRLSKNFNRSKTVADIGYQYDTISTSNKANLSSIGLGHGRA</sequence>
<feature type="non-terminal residue" evidence="1">
    <location>
        <position position="1"/>
    </location>
</feature>
<evidence type="ECO:0000313" key="2">
    <source>
        <dbReference type="Proteomes" id="UP001459277"/>
    </source>
</evidence>
<dbReference type="Proteomes" id="UP001459277">
    <property type="component" value="Unassembled WGS sequence"/>
</dbReference>
<name>A0AAW2C7A9_9ROSI</name>
<dbReference type="EMBL" id="JAZDWU010000008">
    <property type="protein sequence ID" value="KAK9992854.1"/>
    <property type="molecule type" value="Genomic_DNA"/>
</dbReference>
<organism evidence="1 2">
    <name type="scientific">Lithocarpus litseifolius</name>
    <dbReference type="NCBI Taxonomy" id="425828"/>
    <lineage>
        <taxon>Eukaryota</taxon>
        <taxon>Viridiplantae</taxon>
        <taxon>Streptophyta</taxon>
        <taxon>Embryophyta</taxon>
        <taxon>Tracheophyta</taxon>
        <taxon>Spermatophyta</taxon>
        <taxon>Magnoliopsida</taxon>
        <taxon>eudicotyledons</taxon>
        <taxon>Gunneridae</taxon>
        <taxon>Pentapetalae</taxon>
        <taxon>rosids</taxon>
        <taxon>fabids</taxon>
        <taxon>Fagales</taxon>
        <taxon>Fagaceae</taxon>
        <taxon>Lithocarpus</taxon>
    </lineage>
</organism>
<comment type="caution">
    <text evidence="1">The sequence shown here is derived from an EMBL/GenBank/DDBJ whole genome shotgun (WGS) entry which is preliminary data.</text>
</comment>
<proteinExistence type="predicted"/>
<evidence type="ECO:0000313" key="1">
    <source>
        <dbReference type="EMBL" id="KAK9992854.1"/>
    </source>
</evidence>